<evidence type="ECO:0000313" key="7">
    <source>
        <dbReference type="EMBL" id="OZC03332.1"/>
    </source>
</evidence>
<dbReference type="GO" id="GO:0005886">
    <property type="term" value="C:plasma membrane"/>
    <property type="evidence" value="ECO:0007669"/>
    <property type="project" value="TreeGrafter"/>
</dbReference>
<accession>A0A259U004</accession>
<feature type="transmembrane region" description="Helical" evidence="5">
    <location>
        <begin position="29"/>
        <end position="47"/>
    </location>
</feature>
<dbReference type="InterPro" id="IPR052165">
    <property type="entry name" value="Membrane_assoc_protease"/>
</dbReference>
<proteinExistence type="predicted"/>
<dbReference type="Proteomes" id="UP000216446">
    <property type="component" value="Unassembled WGS sequence"/>
</dbReference>
<dbReference type="Pfam" id="PF01957">
    <property type="entry name" value="NfeD"/>
    <property type="match status" value="1"/>
</dbReference>
<protein>
    <recommendedName>
        <fullName evidence="6">NfeD-like C-terminal domain-containing protein</fullName>
    </recommendedName>
</protein>
<evidence type="ECO:0000256" key="1">
    <source>
        <dbReference type="ARBA" id="ARBA00004141"/>
    </source>
</evidence>
<dbReference type="SUPFAM" id="SSF141322">
    <property type="entry name" value="NfeD domain-like"/>
    <property type="match status" value="1"/>
</dbReference>
<dbReference type="EMBL" id="MQWB01000001">
    <property type="protein sequence ID" value="OZC03332.1"/>
    <property type="molecule type" value="Genomic_DNA"/>
</dbReference>
<dbReference type="Gene3D" id="2.40.50.140">
    <property type="entry name" value="Nucleic acid-binding proteins"/>
    <property type="match status" value="1"/>
</dbReference>
<dbReference type="InterPro" id="IPR012340">
    <property type="entry name" value="NA-bd_OB-fold"/>
</dbReference>
<evidence type="ECO:0000256" key="2">
    <source>
        <dbReference type="ARBA" id="ARBA00022692"/>
    </source>
</evidence>
<evidence type="ECO:0000256" key="3">
    <source>
        <dbReference type="ARBA" id="ARBA00022989"/>
    </source>
</evidence>
<evidence type="ECO:0000256" key="5">
    <source>
        <dbReference type="SAM" id="Phobius"/>
    </source>
</evidence>
<gene>
    <name evidence="7" type="ORF">BSZ36_10275</name>
</gene>
<keyword evidence="4 5" id="KW-0472">Membrane</keyword>
<dbReference type="PANTHER" id="PTHR33507:SF3">
    <property type="entry name" value="INNER MEMBRANE PROTEIN YBBJ"/>
    <property type="match status" value="1"/>
</dbReference>
<feature type="domain" description="NfeD-like C-terminal" evidence="6">
    <location>
        <begin position="102"/>
        <end position="156"/>
    </location>
</feature>
<dbReference type="PANTHER" id="PTHR33507">
    <property type="entry name" value="INNER MEMBRANE PROTEIN YBBJ"/>
    <property type="match status" value="1"/>
</dbReference>
<keyword evidence="2 5" id="KW-0812">Transmembrane</keyword>
<dbReference type="AlphaFoldDB" id="A0A259U004"/>
<keyword evidence="3 5" id="KW-1133">Transmembrane helix</keyword>
<reference evidence="7 8" key="1">
    <citation type="submission" date="2016-11" db="EMBL/GenBank/DDBJ databases">
        <title>Study of marine rhodopsin-containing bacteria.</title>
        <authorList>
            <person name="Yoshizawa S."/>
            <person name="Kumagai Y."/>
            <person name="Kogure K."/>
        </authorList>
    </citation>
    <scope>NUCLEOTIDE SEQUENCE [LARGE SCALE GENOMIC DNA]</scope>
    <source>
        <strain evidence="7 8">SG-29</strain>
    </source>
</reference>
<dbReference type="OrthoDB" id="1120520at2"/>
<dbReference type="InParanoid" id="A0A259U004"/>
<sequence length="159" mass="16350">MEMLIPIALILVGLALVVVEVTLVPGTNVVGVMGVLGAAVGVVIAFVEGGLSGGVFALMGTLGAGGAIGYLLYESGAWERFVLTDSLRRDADADQVADLSRARLIGQQGTAATPLRPEGVVDVAGERVEARTEGAFVATGSRVRVVAIDRHRAVVRLEG</sequence>
<comment type="subcellular location">
    <subcellularLocation>
        <location evidence="1">Membrane</location>
        <topology evidence="1">Multi-pass membrane protein</topology>
    </subcellularLocation>
</comment>
<dbReference type="InterPro" id="IPR002810">
    <property type="entry name" value="NfeD-like_C"/>
</dbReference>
<evidence type="ECO:0000256" key="4">
    <source>
        <dbReference type="ARBA" id="ARBA00023136"/>
    </source>
</evidence>
<keyword evidence="8" id="KW-1185">Reference proteome</keyword>
<dbReference type="RefSeq" id="WP_094548572.1">
    <property type="nucleotide sequence ID" value="NZ_MQWB01000001.1"/>
</dbReference>
<evidence type="ECO:0000259" key="6">
    <source>
        <dbReference type="Pfam" id="PF01957"/>
    </source>
</evidence>
<feature type="transmembrane region" description="Helical" evidence="5">
    <location>
        <begin position="54"/>
        <end position="73"/>
    </location>
</feature>
<evidence type="ECO:0000313" key="8">
    <source>
        <dbReference type="Proteomes" id="UP000216446"/>
    </source>
</evidence>
<organism evidence="7 8">
    <name type="scientific">Rubricoccus marinus</name>
    <dbReference type="NCBI Taxonomy" id="716817"/>
    <lineage>
        <taxon>Bacteria</taxon>
        <taxon>Pseudomonadati</taxon>
        <taxon>Rhodothermota</taxon>
        <taxon>Rhodothermia</taxon>
        <taxon>Rhodothermales</taxon>
        <taxon>Rubricoccaceae</taxon>
        <taxon>Rubricoccus</taxon>
    </lineage>
</organism>
<comment type="caution">
    <text evidence="7">The sequence shown here is derived from an EMBL/GenBank/DDBJ whole genome shotgun (WGS) entry which is preliminary data.</text>
</comment>
<name>A0A259U004_9BACT</name>